<name>A0ABD3WDR7_SINWO</name>
<proteinExistence type="predicted"/>
<gene>
    <name evidence="2" type="ORF">ACJMK2_039978</name>
</gene>
<dbReference type="EMBL" id="JBJQND010000007">
    <property type="protein sequence ID" value="KAL3872007.1"/>
    <property type="molecule type" value="Genomic_DNA"/>
</dbReference>
<dbReference type="AlphaFoldDB" id="A0ABD3WDR7"/>
<protein>
    <submittedName>
        <fullName evidence="2">Uncharacterized protein</fullName>
    </submittedName>
</protein>
<evidence type="ECO:0000313" key="3">
    <source>
        <dbReference type="Proteomes" id="UP001634394"/>
    </source>
</evidence>
<reference evidence="2 3" key="1">
    <citation type="submission" date="2024-11" db="EMBL/GenBank/DDBJ databases">
        <title>Chromosome-level genome assembly of the freshwater bivalve Anodonta woodiana.</title>
        <authorList>
            <person name="Chen X."/>
        </authorList>
    </citation>
    <scope>NUCLEOTIDE SEQUENCE [LARGE SCALE GENOMIC DNA]</scope>
    <source>
        <strain evidence="2">MN2024</strain>
        <tissue evidence="2">Gills</tissue>
    </source>
</reference>
<keyword evidence="3" id="KW-1185">Reference proteome</keyword>
<keyword evidence="1" id="KW-0732">Signal</keyword>
<feature type="chain" id="PRO_5044747196" evidence="1">
    <location>
        <begin position="24"/>
        <end position="84"/>
    </location>
</feature>
<dbReference type="Gene3D" id="2.10.70.10">
    <property type="entry name" value="Complement Module, domain 1"/>
    <property type="match status" value="1"/>
</dbReference>
<dbReference type="Proteomes" id="UP001634394">
    <property type="component" value="Unassembled WGS sequence"/>
</dbReference>
<evidence type="ECO:0000256" key="1">
    <source>
        <dbReference type="SAM" id="SignalP"/>
    </source>
</evidence>
<organism evidence="2 3">
    <name type="scientific">Sinanodonta woodiana</name>
    <name type="common">Chinese pond mussel</name>
    <name type="synonym">Anodonta woodiana</name>
    <dbReference type="NCBI Taxonomy" id="1069815"/>
    <lineage>
        <taxon>Eukaryota</taxon>
        <taxon>Metazoa</taxon>
        <taxon>Spiralia</taxon>
        <taxon>Lophotrochozoa</taxon>
        <taxon>Mollusca</taxon>
        <taxon>Bivalvia</taxon>
        <taxon>Autobranchia</taxon>
        <taxon>Heteroconchia</taxon>
        <taxon>Palaeoheterodonta</taxon>
        <taxon>Unionida</taxon>
        <taxon>Unionoidea</taxon>
        <taxon>Unionidae</taxon>
        <taxon>Unioninae</taxon>
        <taxon>Sinanodonta</taxon>
    </lineage>
</organism>
<evidence type="ECO:0000313" key="2">
    <source>
        <dbReference type="EMBL" id="KAL3872007.1"/>
    </source>
</evidence>
<accession>A0ABD3WDR7</accession>
<feature type="signal peptide" evidence="1">
    <location>
        <begin position="1"/>
        <end position="23"/>
    </location>
</feature>
<sequence>MNTLCAVLLMVTVTTTLLTAVNGECFTEPLTIEKKGKWVMKKCVHDTLEYLIGSDFKTIDCFQCSCTESGLSCCRYGDMASCRW</sequence>
<comment type="caution">
    <text evidence="2">The sequence shown here is derived from an EMBL/GenBank/DDBJ whole genome shotgun (WGS) entry which is preliminary data.</text>
</comment>